<dbReference type="GeneID" id="25286444"/>
<dbReference type="PANTHER" id="PTHR35408">
    <property type="entry name" value="CHROMOSOME 15, WHOLE GENOME SHOTGUN SEQUENCE"/>
    <property type="match status" value="1"/>
</dbReference>
<evidence type="ECO:0000313" key="3">
    <source>
        <dbReference type="Proteomes" id="UP000027920"/>
    </source>
</evidence>
<dbReference type="EMBL" id="AMGV01000018">
    <property type="protein sequence ID" value="KEF52306.1"/>
    <property type="molecule type" value="Genomic_DNA"/>
</dbReference>
<accession>A0A072NXL1</accession>
<dbReference type="AlphaFoldDB" id="A0A072NXL1"/>
<dbReference type="Pfam" id="PF13632">
    <property type="entry name" value="Glyco_trans_2_3"/>
    <property type="match status" value="1"/>
</dbReference>
<evidence type="ECO:0000313" key="2">
    <source>
        <dbReference type="EMBL" id="KEF52306.1"/>
    </source>
</evidence>
<dbReference type="STRING" id="1182545.A0A072NXL1"/>
<feature type="domain" description="Glycosyltransferase 2-like" evidence="1">
    <location>
        <begin position="11"/>
        <end position="155"/>
    </location>
</feature>
<keyword evidence="3" id="KW-1185">Reference proteome</keyword>
<name>A0A072NXL1_9EURO</name>
<reference evidence="2 3" key="1">
    <citation type="submission" date="2013-03" db="EMBL/GenBank/DDBJ databases">
        <title>The Genome Sequence of Exophiala aquamarina CBS 119918.</title>
        <authorList>
            <consortium name="The Broad Institute Genomics Platform"/>
            <person name="Cuomo C."/>
            <person name="de Hoog S."/>
            <person name="Gorbushina A."/>
            <person name="Walker B."/>
            <person name="Young S.K."/>
            <person name="Zeng Q."/>
            <person name="Gargeya S."/>
            <person name="Fitzgerald M."/>
            <person name="Haas B."/>
            <person name="Abouelleil A."/>
            <person name="Allen A.W."/>
            <person name="Alvarado L."/>
            <person name="Arachchi H.M."/>
            <person name="Berlin A.M."/>
            <person name="Chapman S.B."/>
            <person name="Gainer-Dewar J."/>
            <person name="Goldberg J."/>
            <person name="Griggs A."/>
            <person name="Gujja S."/>
            <person name="Hansen M."/>
            <person name="Howarth C."/>
            <person name="Imamovic A."/>
            <person name="Ireland A."/>
            <person name="Larimer J."/>
            <person name="McCowan C."/>
            <person name="Murphy C."/>
            <person name="Pearson M."/>
            <person name="Poon T.W."/>
            <person name="Priest M."/>
            <person name="Roberts A."/>
            <person name="Saif S."/>
            <person name="Shea T."/>
            <person name="Sisk P."/>
            <person name="Sykes S."/>
            <person name="Wortman J."/>
            <person name="Nusbaum C."/>
            <person name="Birren B."/>
        </authorList>
    </citation>
    <scope>NUCLEOTIDE SEQUENCE [LARGE SCALE GENOMIC DNA]</scope>
    <source>
        <strain evidence="2 3">CBS 119918</strain>
    </source>
</reference>
<sequence length="230" mass="25840">MVTHWKLLVSSGVMNVTTSFFEAGITFFTNLVYTAIQFAVENGDVALFVGRNQAGVDKYWSEETVSEDFDMALRLQSKGYDLRFSTVYGGGFQEGVSLTVYDELSRWGKYAYGCSELIFHPYRYWSNRGPFTPLFCRFIASKMSVMSKITVLSYIGTEYRCRVSFPYAAGAESGVDAIHFLDVSTPGSIAVSKLATSCYCNIIQVSASRLRLFATEYRTMNHLTIWGIVN</sequence>
<dbReference type="VEuPathDB" id="FungiDB:A1O9_11546"/>
<dbReference type="PANTHER" id="PTHR35408:SF3">
    <property type="entry name" value="GLYCOSYLTRANSFERASE 2-LIKE DOMAIN-CONTAINING PROTEIN"/>
    <property type="match status" value="1"/>
</dbReference>
<proteinExistence type="predicted"/>
<gene>
    <name evidence="2" type="ORF">A1O9_11546</name>
</gene>
<protein>
    <recommendedName>
        <fullName evidence="1">Glycosyltransferase 2-like domain-containing protein</fullName>
    </recommendedName>
</protein>
<dbReference type="RefSeq" id="XP_013254896.1">
    <property type="nucleotide sequence ID" value="XM_013399442.1"/>
</dbReference>
<dbReference type="HOGENOM" id="CLU_1204768_0_0_1"/>
<evidence type="ECO:0000259" key="1">
    <source>
        <dbReference type="Pfam" id="PF13632"/>
    </source>
</evidence>
<dbReference type="InterPro" id="IPR001173">
    <property type="entry name" value="Glyco_trans_2-like"/>
</dbReference>
<organism evidence="2 3">
    <name type="scientific">Exophiala aquamarina CBS 119918</name>
    <dbReference type="NCBI Taxonomy" id="1182545"/>
    <lineage>
        <taxon>Eukaryota</taxon>
        <taxon>Fungi</taxon>
        <taxon>Dikarya</taxon>
        <taxon>Ascomycota</taxon>
        <taxon>Pezizomycotina</taxon>
        <taxon>Eurotiomycetes</taxon>
        <taxon>Chaetothyriomycetidae</taxon>
        <taxon>Chaetothyriales</taxon>
        <taxon>Herpotrichiellaceae</taxon>
        <taxon>Exophiala</taxon>
    </lineage>
</organism>
<dbReference type="OrthoDB" id="38531at2759"/>
<dbReference type="Proteomes" id="UP000027920">
    <property type="component" value="Unassembled WGS sequence"/>
</dbReference>
<comment type="caution">
    <text evidence="2">The sequence shown here is derived from an EMBL/GenBank/DDBJ whole genome shotgun (WGS) entry which is preliminary data.</text>
</comment>